<dbReference type="SMART" id="SM00849">
    <property type="entry name" value="Lactamase_B"/>
    <property type="match status" value="1"/>
</dbReference>
<keyword evidence="4" id="KW-0862">Zinc</keyword>
<evidence type="ECO:0000256" key="2">
    <source>
        <dbReference type="ARBA" id="ARBA00022723"/>
    </source>
</evidence>
<organism evidence="6 7">
    <name type="scientific">Luoshenia tenuis</name>
    <dbReference type="NCBI Taxonomy" id="2763654"/>
    <lineage>
        <taxon>Bacteria</taxon>
        <taxon>Bacillati</taxon>
        <taxon>Bacillota</taxon>
        <taxon>Clostridia</taxon>
        <taxon>Christensenellales</taxon>
        <taxon>Christensenellaceae</taxon>
        <taxon>Luoshenia</taxon>
    </lineage>
</organism>
<dbReference type="GO" id="GO:0046872">
    <property type="term" value="F:metal ion binding"/>
    <property type="evidence" value="ECO:0007669"/>
    <property type="project" value="UniProtKB-KW"/>
</dbReference>
<dbReference type="AlphaFoldDB" id="A0A926CZM2"/>
<keyword evidence="3" id="KW-0378">Hydrolase</keyword>
<dbReference type="Gene3D" id="3.60.15.10">
    <property type="entry name" value="Ribonuclease Z/Hydroxyacylglutathione hydrolase-like"/>
    <property type="match status" value="1"/>
</dbReference>
<dbReference type="GO" id="GO:0016787">
    <property type="term" value="F:hydrolase activity"/>
    <property type="evidence" value="ECO:0007669"/>
    <property type="project" value="UniProtKB-KW"/>
</dbReference>
<accession>A0A926CZM2</accession>
<protein>
    <submittedName>
        <fullName evidence="6">MBL fold metallo-hydrolase</fullName>
    </submittedName>
</protein>
<evidence type="ECO:0000256" key="4">
    <source>
        <dbReference type="ARBA" id="ARBA00022833"/>
    </source>
</evidence>
<dbReference type="Pfam" id="PF00753">
    <property type="entry name" value="Lactamase_B"/>
    <property type="match status" value="1"/>
</dbReference>
<dbReference type="InterPro" id="IPR036866">
    <property type="entry name" value="RibonucZ/Hydroxyglut_hydro"/>
</dbReference>
<dbReference type="InterPro" id="IPR051453">
    <property type="entry name" value="MBL_Glyoxalase_II"/>
</dbReference>
<dbReference type="PANTHER" id="PTHR46233">
    <property type="entry name" value="HYDROXYACYLGLUTATHIONE HYDROLASE GLOC"/>
    <property type="match status" value="1"/>
</dbReference>
<gene>
    <name evidence="6" type="ORF">H8699_06350</name>
</gene>
<dbReference type="PANTHER" id="PTHR46233:SF3">
    <property type="entry name" value="HYDROXYACYLGLUTATHIONE HYDROLASE GLOC"/>
    <property type="match status" value="1"/>
</dbReference>
<dbReference type="EMBL" id="JACRSO010000002">
    <property type="protein sequence ID" value="MBC8529043.1"/>
    <property type="molecule type" value="Genomic_DNA"/>
</dbReference>
<keyword evidence="7" id="KW-1185">Reference proteome</keyword>
<dbReference type="RefSeq" id="WP_249284945.1">
    <property type="nucleotide sequence ID" value="NZ_JACRSO010000002.1"/>
</dbReference>
<evidence type="ECO:0000256" key="3">
    <source>
        <dbReference type="ARBA" id="ARBA00022801"/>
    </source>
</evidence>
<proteinExistence type="predicted"/>
<dbReference type="Proteomes" id="UP000654279">
    <property type="component" value="Unassembled WGS sequence"/>
</dbReference>
<keyword evidence="2" id="KW-0479">Metal-binding</keyword>
<dbReference type="CDD" id="cd06262">
    <property type="entry name" value="metallo-hydrolase-like_MBL-fold"/>
    <property type="match status" value="1"/>
</dbReference>
<reference evidence="6" key="1">
    <citation type="submission" date="2020-08" db="EMBL/GenBank/DDBJ databases">
        <title>Genome public.</title>
        <authorList>
            <person name="Liu C."/>
            <person name="Sun Q."/>
        </authorList>
    </citation>
    <scope>NUCLEOTIDE SEQUENCE</scope>
    <source>
        <strain evidence="6">NSJ-44</strain>
    </source>
</reference>
<evidence type="ECO:0000259" key="5">
    <source>
        <dbReference type="SMART" id="SM00849"/>
    </source>
</evidence>
<dbReference type="InterPro" id="IPR001279">
    <property type="entry name" value="Metallo-B-lactamas"/>
</dbReference>
<sequence length="212" mass="22304">MLIERMATGPFGVNTYLLVENGACAVIDPGGEGQRVAARAALLGAQVEMILITHMHFDHIGGVDELAAATKAAVYAPLGELEAGPDPAKNLSAGMGIAPVFMRTAPEGLKGGQTLYLAGQPVKVLSTPGHSPDGLSFYIDGAVFTGDALMAGSIGRTDFPGGDMQKLLSGIQKELLTLPEETKVYPGHMQESTIGREKRTNPFLQGEDLWDL</sequence>
<feature type="domain" description="Metallo-beta-lactamase" evidence="5">
    <location>
        <begin position="12"/>
        <end position="188"/>
    </location>
</feature>
<name>A0A926CZM2_9FIRM</name>
<comment type="cofactor">
    <cofactor evidence="1">
        <name>Zn(2+)</name>
        <dbReference type="ChEBI" id="CHEBI:29105"/>
    </cofactor>
</comment>
<evidence type="ECO:0000313" key="6">
    <source>
        <dbReference type="EMBL" id="MBC8529043.1"/>
    </source>
</evidence>
<evidence type="ECO:0000256" key="1">
    <source>
        <dbReference type="ARBA" id="ARBA00001947"/>
    </source>
</evidence>
<evidence type="ECO:0000313" key="7">
    <source>
        <dbReference type="Proteomes" id="UP000654279"/>
    </source>
</evidence>
<comment type="caution">
    <text evidence="6">The sequence shown here is derived from an EMBL/GenBank/DDBJ whole genome shotgun (WGS) entry which is preliminary data.</text>
</comment>
<dbReference type="SUPFAM" id="SSF56281">
    <property type="entry name" value="Metallo-hydrolase/oxidoreductase"/>
    <property type="match status" value="1"/>
</dbReference>